<keyword evidence="8" id="KW-1185">Reference proteome</keyword>
<gene>
    <name evidence="7" type="ORF">ACFPOD_17390</name>
</gene>
<keyword evidence="2" id="KW-0813">Transport</keyword>
<dbReference type="SMART" id="SM00382">
    <property type="entry name" value="AAA"/>
    <property type="match status" value="1"/>
</dbReference>
<dbReference type="GO" id="GO:0005524">
    <property type="term" value="F:ATP binding"/>
    <property type="evidence" value="ECO:0007669"/>
    <property type="project" value="UniProtKB-KW"/>
</dbReference>
<dbReference type="Pfam" id="PF00005">
    <property type="entry name" value="ABC_tran"/>
    <property type="match status" value="1"/>
</dbReference>
<dbReference type="InterPro" id="IPR051120">
    <property type="entry name" value="ABC_AA/LPS_Transport"/>
</dbReference>
<evidence type="ECO:0000256" key="1">
    <source>
        <dbReference type="ARBA" id="ARBA00005417"/>
    </source>
</evidence>
<sequence length="276" mass="29534">MSESLPPGDSATGPSIRSEGARRGRLEAAGVVKTFGANRAVDGVSFTAEAGRITGLIGPNGAGKTTLFNAIAGEYALDGGSVQLDGTEIGSLPPYRVFSHGLARTFQIPRPFAGMTVLENVMFVPERQAGERFWNSWIRPGTVAREERQNRERAREIIEFCGLSPVERQLAGSISGGQQKLVELARALMADPKVLLLDEPGAGVNPALLDTIVDRIVELNKRGLTFLIIEHNMDFIMSLCDHIVVMATGRVIAEGTPKEVIAQPQVIEAYLGGAVA</sequence>
<evidence type="ECO:0000313" key="8">
    <source>
        <dbReference type="Proteomes" id="UP001596107"/>
    </source>
</evidence>
<dbReference type="PANTHER" id="PTHR45772:SF9">
    <property type="entry name" value="CONSERVED COMPONENT OF ABC TRANSPORTER FOR NATURAL AMINO ACIDS"/>
    <property type="match status" value="1"/>
</dbReference>
<comment type="similarity">
    <text evidence="1">Belongs to the ABC transporter superfamily.</text>
</comment>
<evidence type="ECO:0000313" key="7">
    <source>
        <dbReference type="EMBL" id="MFC5586891.1"/>
    </source>
</evidence>
<dbReference type="PROSITE" id="PS50893">
    <property type="entry name" value="ABC_TRANSPORTER_2"/>
    <property type="match status" value="1"/>
</dbReference>
<evidence type="ECO:0000256" key="4">
    <source>
        <dbReference type="ARBA" id="ARBA00022840"/>
    </source>
</evidence>
<keyword evidence="3" id="KW-0547">Nucleotide-binding</keyword>
<reference evidence="8" key="1">
    <citation type="journal article" date="2019" name="Int. J. Syst. Evol. Microbiol.">
        <title>The Global Catalogue of Microorganisms (GCM) 10K type strain sequencing project: providing services to taxonomists for standard genome sequencing and annotation.</title>
        <authorList>
            <consortium name="The Broad Institute Genomics Platform"/>
            <consortium name="The Broad Institute Genome Sequencing Center for Infectious Disease"/>
            <person name="Wu L."/>
            <person name="Ma J."/>
        </authorList>
    </citation>
    <scope>NUCLEOTIDE SEQUENCE [LARGE SCALE GENOMIC DNA]</scope>
    <source>
        <strain evidence="8">JCM 3366</strain>
    </source>
</reference>
<dbReference type="InterPro" id="IPR017871">
    <property type="entry name" value="ABC_transporter-like_CS"/>
</dbReference>
<dbReference type="Pfam" id="PF12399">
    <property type="entry name" value="BCA_ABC_TP_C"/>
    <property type="match status" value="1"/>
</dbReference>
<dbReference type="InterPro" id="IPR003593">
    <property type="entry name" value="AAA+_ATPase"/>
</dbReference>
<dbReference type="Gene3D" id="3.40.50.300">
    <property type="entry name" value="P-loop containing nucleotide triphosphate hydrolases"/>
    <property type="match status" value="1"/>
</dbReference>
<organism evidence="7 8">
    <name type="scientific">Nitratireductor kimnyeongensis</name>
    <dbReference type="NCBI Taxonomy" id="430679"/>
    <lineage>
        <taxon>Bacteria</taxon>
        <taxon>Pseudomonadati</taxon>
        <taxon>Pseudomonadota</taxon>
        <taxon>Alphaproteobacteria</taxon>
        <taxon>Hyphomicrobiales</taxon>
        <taxon>Phyllobacteriaceae</taxon>
        <taxon>Nitratireductor</taxon>
    </lineage>
</organism>
<dbReference type="SUPFAM" id="SSF52540">
    <property type="entry name" value="P-loop containing nucleoside triphosphate hydrolases"/>
    <property type="match status" value="1"/>
</dbReference>
<dbReference type="CDD" id="cd03219">
    <property type="entry name" value="ABC_Mj1267_LivG_branched"/>
    <property type="match status" value="1"/>
</dbReference>
<keyword evidence="4 7" id="KW-0067">ATP-binding</keyword>
<dbReference type="InterPro" id="IPR027417">
    <property type="entry name" value="P-loop_NTPase"/>
</dbReference>
<dbReference type="EMBL" id="JBHSNB010000004">
    <property type="protein sequence ID" value="MFC5586891.1"/>
    <property type="molecule type" value="Genomic_DNA"/>
</dbReference>
<evidence type="ECO:0000256" key="3">
    <source>
        <dbReference type="ARBA" id="ARBA00022741"/>
    </source>
</evidence>
<feature type="domain" description="ABC transporter" evidence="6">
    <location>
        <begin position="26"/>
        <end position="273"/>
    </location>
</feature>
<evidence type="ECO:0000256" key="2">
    <source>
        <dbReference type="ARBA" id="ARBA00022448"/>
    </source>
</evidence>
<dbReference type="PROSITE" id="PS00211">
    <property type="entry name" value="ABC_TRANSPORTER_1"/>
    <property type="match status" value="1"/>
</dbReference>
<dbReference type="InterPro" id="IPR003439">
    <property type="entry name" value="ABC_transporter-like_ATP-bd"/>
</dbReference>
<dbReference type="RefSeq" id="WP_223022039.1">
    <property type="nucleotide sequence ID" value="NZ_CP078143.1"/>
</dbReference>
<evidence type="ECO:0000256" key="5">
    <source>
        <dbReference type="SAM" id="MobiDB-lite"/>
    </source>
</evidence>
<evidence type="ECO:0000259" key="6">
    <source>
        <dbReference type="PROSITE" id="PS50893"/>
    </source>
</evidence>
<comment type="caution">
    <text evidence="7">The sequence shown here is derived from an EMBL/GenBank/DDBJ whole genome shotgun (WGS) entry which is preliminary data.</text>
</comment>
<feature type="region of interest" description="Disordered" evidence="5">
    <location>
        <begin position="1"/>
        <end position="22"/>
    </location>
</feature>
<dbReference type="InterPro" id="IPR032823">
    <property type="entry name" value="BCA_ABC_TP_C"/>
</dbReference>
<name>A0ABW0TC03_9HYPH</name>
<dbReference type="PANTHER" id="PTHR45772">
    <property type="entry name" value="CONSERVED COMPONENT OF ABC TRANSPORTER FOR NATURAL AMINO ACIDS-RELATED"/>
    <property type="match status" value="1"/>
</dbReference>
<dbReference type="Proteomes" id="UP001596107">
    <property type="component" value="Unassembled WGS sequence"/>
</dbReference>
<protein>
    <submittedName>
        <fullName evidence="7">ABC transporter ATP-binding protein</fullName>
    </submittedName>
</protein>
<accession>A0ABW0TC03</accession>
<proteinExistence type="inferred from homology"/>